<proteinExistence type="predicted"/>
<name>A0AC35TZM6_9BILA</name>
<accession>A0AC35TZM6</accession>
<protein>
    <submittedName>
        <fullName evidence="2">G_PROTEIN_RECEP_F1_2 domain-containing protein</fullName>
    </submittedName>
</protein>
<evidence type="ECO:0000313" key="1">
    <source>
        <dbReference type="Proteomes" id="UP000095286"/>
    </source>
</evidence>
<sequence length="92" mass="10493">MNQTLPTFDIQNLVEFEDDELHQLSVFELAMWCLLYTTIAFLAVFGNLIVMYITLKPLYNRSVTNLLIVNLAIADLITGLLAIPFKFHAALF</sequence>
<organism evidence="1 2">
    <name type="scientific">Rhabditophanes sp. KR3021</name>
    <dbReference type="NCBI Taxonomy" id="114890"/>
    <lineage>
        <taxon>Eukaryota</taxon>
        <taxon>Metazoa</taxon>
        <taxon>Ecdysozoa</taxon>
        <taxon>Nematoda</taxon>
        <taxon>Chromadorea</taxon>
        <taxon>Rhabditida</taxon>
        <taxon>Tylenchina</taxon>
        <taxon>Panagrolaimomorpha</taxon>
        <taxon>Strongyloidoidea</taxon>
        <taxon>Alloionematidae</taxon>
        <taxon>Rhabditophanes</taxon>
    </lineage>
</organism>
<dbReference type="WBParaSite" id="RSKR_0000586700.1">
    <property type="protein sequence ID" value="RSKR_0000586700.1"/>
    <property type="gene ID" value="RSKR_0000586700"/>
</dbReference>
<reference evidence="2" key="1">
    <citation type="submission" date="2016-11" db="UniProtKB">
        <authorList>
            <consortium name="WormBaseParasite"/>
        </authorList>
    </citation>
    <scope>IDENTIFICATION</scope>
    <source>
        <strain evidence="2">KR3021</strain>
    </source>
</reference>
<evidence type="ECO:0000313" key="2">
    <source>
        <dbReference type="WBParaSite" id="RSKR_0000586700.1"/>
    </source>
</evidence>
<dbReference type="Proteomes" id="UP000095286">
    <property type="component" value="Unplaced"/>
</dbReference>